<reference evidence="1" key="1">
    <citation type="submission" date="2022-06" db="EMBL/GenBank/DDBJ databases">
        <title>Genome sequence of Phormidium yuhuli AB48 isolated from an industrial photobioreactor environment.</title>
        <authorList>
            <person name="Qiu Y."/>
            <person name="Noonan A.J.C."/>
            <person name="Dofher K."/>
            <person name="Koch M."/>
            <person name="Kieft B."/>
            <person name="Lin X."/>
            <person name="Ziels R.M."/>
            <person name="Hallam S.J."/>
        </authorList>
    </citation>
    <scope>NUCLEOTIDE SEQUENCE</scope>
    <source>
        <strain evidence="1">AB48</strain>
    </source>
</reference>
<dbReference type="InterPro" id="IPR021399">
    <property type="entry name" value="DUF3038"/>
</dbReference>
<gene>
    <name evidence="1" type="ORF">NEA10_06365</name>
</gene>
<dbReference type="RefSeq" id="WP_252664485.1">
    <property type="nucleotide sequence ID" value="NZ_CP098611.1"/>
</dbReference>
<evidence type="ECO:0000313" key="2">
    <source>
        <dbReference type="Proteomes" id="UP001056708"/>
    </source>
</evidence>
<keyword evidence="2" id="KW-1185">Reference proteome</keyword>
<sequence>MVSNPLETHDSTLLLRQQQLPDMPVTHHGCSRRTRVQLDLMLLAIEALDLSGSEKILSLARQLELNSVLSDRVTVWRIRNTNPLRRASRRRPLSQEEAKVLTIIICYLARSMTIPLRQLNKEAQQLREQHLPLDKNPQLAFYLSRFRAHFRSRMNPRRSAVMVYDTDEKLDNLAVELLEKLLFCTGTAGLTRFWVSLFDGEI</sequence>
<dbReference type="EMBL" id="CP098611">
    <property type="protein sequence ID" value="USR92342.1"/>
    <property type="molecule type" value="Genomic_DNA"/>
</dbReference>
<name>A0ABY5ASY6_9CYAN</name>
<dbReference type="Proteomes" id="UP001056708">
    <property type="component" value="Chromosome"/>
</dbReference>
<accession>A0ABY5ASY6</accession>
<proteinExistence type="predicted"/>
<organism evidence="1 2">
    <name type="scientific">Phormidium yuhuli AB48</name>
    <dbReference type="NCBI Taxonomy" id="2940671"/>
    <lineage>
        <taxon>Bacteria</taxon>
        <taxon>Bacillati</taxon>
        <taxon>Cyanobacteriota</taxon>
        <taxon>Cyanophyceae</taxon>
        <taxon>Oscillatoriophycideae</taxon>
        <taxon>Oscillatoriales</taxon>
        <taxon>Oscillatoriaceae</taxon>
        <taxon>Phormidium</taxon>
        <taxon>Phormidium yuhuli</taxon>
    </lineage>
</organism>
<dbReference type="Pfam" id="PF11237">
    <property type="entry name" value="DUF3038"/>
    <property type="match status" value="1"/>
</dbReference>
<evidence type="ECO:0000313" key="1">
    <source>
        <dbReference type="EMBL" id="USR92342.1"/>
    </source>
</evidence>
<protein>
    <submittedName>
        <fullName evidence="1">DUF3038 domain-containing protein</fullName>
    </submittedName>
</protein>